<dbReference type="InterPro" id="IPR020965">
    <property type="entry name" value="Prenyltransferase_CloQ"/>
</dbReference>
<name>A0A0C3GMG8_OIDMZ</name>
<evidence type="ECO:0000313" key="6">
    <source>
        <dbReference type="Proteomes" id="UP000054321"/>
    </source>
</evidence>
<dbReference type="OrthoDB" id="3913316at2759"/>
<dbReference type="Pfam" id="PF11468">
    <property type="entry name" value="PTase_Orf2"/>
    <property type="match status" value="1"/>
</dbReference>
<protein>
    <recommendedName>
        <fullName evidence="4">Aromatic prenyltransferase</fullName>
    </recommendedName>
</protein>
<accession>A0A0C3GMG8</accession>
<dbReference type="SUPFAM" id="SSF143492">
    <property type="entry name" value="Prenyltransferase-like"/>
    <property type="match status" value="1"/>
</dbReference>
<evidence type="ECO:0000256" key="4">
    <source>
        <dbReference type="ARBA" id="ARBA00033767"/>
    </source>
</evidence>
<proteinExistence type="inferred from homology"/>
<dbReference type="SFLD" id="SFLDS00036">
    <property type="entry name" value="Aromatic_Prenyltransferase"/>
    <property type="match status" value="1"/>
</dbReference>
<organism evidence="5 6">
    <name type="scientific">Oidiodendron maius (strain Zn)</name>
    <dbReference type="NCBI Taxonomy" id="913774"/>
    <lineage>
        <taxon>Eukaryota</taxon>
        <taxon>Fungi</taxon>
        <taxon>Dikarya</taxon>
        <taxon>Ascomycota</taxon>
        <taxon>Pezizomycotina</taxon>
        <taxon>Leotiomycetes</taxon>
        <taxon>Leotiomycetes incertae sedis</taxon>
        <taxon>Myxotrichaceae</taxon>
        <taxon>Oidiodendron</taxon>
    </lineage>
</organism>
<evidence type="ECO:0000313" key="5">
    <source>
        <dbReference type="EMBL" id="KIM92739.1"/>
    </source>
</evidence>
<comment type="similarity">
    <text evidence="1">Belongs to the aromatic prenyltransferase family.</text>
</comment>
<reference evidence="6" key="2">
    <citation type="submission" date="2015-01" db="EMBL/GenBank/DDBJ databases">
        <title>Evolutionary Origins and Diversification of the Mycorrhizal Mutualists.</title>
        <authorList>
            <consortium name="DOE Joint Genome Institute"/>
            <consortium name="Mycorrhizal Genomics Consortium"/>
            <person name="Kohler A."/>
            <person name="Kuo A."/>
            <person name="Nagy L.G."/>
            <person name="Floudas D."/>
            <person name="Copeland A."/>
            <person name="Barry K.W."/>
            <person name="Cichocki N."/>
            <person name="Veneault-Fourrey C."/>
            <person name="LaButti K."/>
            <person name="Lindquist E.A."/>
            <person name="Lipzen A."/>
            <person name="Lundell T."/>
            <person name="Morin E."/>
            <person name="Murat C."/>
            <person name="Riley R."/>
            <person name="Ohm R."/>
            <person name="Sun H."/>
            <person name="Tunlid A."/>
            <person name="Henrissat B."/>
            <person name="Grigoriev I.V."/>
            <person name="Hibbett D.S."/>
            <person name="Martin F."/>
        </authorList>
    </citation>
    <scope>NUCLEOTIDE SEQUENCE [LARGE SCALE GENOMIC DNA]</scope>
    <source>
        <strain evidence="6">Zn</strain>
    </source>
</reference>
<dbReference type="InParanoid" id="A0A0C3GMG8"/>
<dbReference type="EMBL" id="KN832907">
    <property type="protein sequence ID" value="KIM92739.1"/>
    <property type="molecule type" value="Genomic_DNA"/>
</dbReference>
<reference evidence="5 6" key="1">
    <citation type="submission" date="2014-04" db="EMBL/GenBank/DDBJ databases">
        <authorList>
            <consortium name="DOE Joint Genome Institute"/>
            <person name="Kuo A."/>
            <person name="Martino E."/>
            <person name="Perotto S."/>
            <person name="Kohler A."/>
            <person name="Nagy L.G."/>
            <person name="Floudas D."/>
            <person name="Copeland A."/>
            <person name="Barry K.W."/>
            <person name="Cichocki N."/>
            <person name="Veneault-Fourrey C."/>
            <person name="LaButti K."/>
            <person name="Lindquist E.A."/>
            <person name="Lipzen A."/>
            <person name="Lundell T."/>
            <person name="Morin E."/>
            <person name="Murat C."/>
            <person name="Sun H."/>
            <person name="Tunlid A."/>
            <person name="Henrissat B."/>
            <person name="Grigoriev I.V."/>
            <person name="Hibbett D.S."/>
            <person name="Martin F."/>
            <person name="Nordberg H.P."/>
            <person name="Cantor M.N."/>
            <person name="Hua S.X."/>
        </authorList>
    </citation>
    <scope>NUCLEOTIDE SEQUENCE [LARGE SCALE GENOMIC DNA]</scope>
    <source>
        <strain evidence="5 6">Zn</strain>
    </source>
</reference>
<gene>
    <name evidence="5" type="ORF">OIDMADRAFT_139131</name>
</gene>
<dbReference type="GO" id="GO:0004659">
    <property type="term" value="F:prenyltransferase activity"/>
    <property type="evidence" value="ECO:0007669"/>
    <property type="project" value="UniProtKB-KW"/>
</dbReference>
<sequence>MVNSVEVEKLSIFSRSTFIHDFTTLCKSMNASYSQTTIDNILATFEEHLENSAIIFRCTDRPNSVVNFRLFTRHRVDTIAIAAHAGLIKLEDPLAQITTSWSSLFQGDSKQWCDFNPSNGLAKTWVYFHQAQPIDKILSLPEIPASVQAHAPVLHSLALENVVYTAVDYEGRTMNFYFLVPGVLAADQAARYTNLAGCLPPTEQELQDMIDSMGPVFVFAVTVEYETGRVTRVAFYAFVVGIQKIPTVNERLAEFFSKSPSYDRQRSIVVAWSYGIGNSKYMKGETSYVGELSAIAEESSALWLSKLSSN</sequence>
<dbReference type="HOGENOM" id="CLU_057184_0_0_1"/>
<evidence type="ECO:0000256" key="3">
    <source>
        <dbReference type="ARBA" id="ARBA00022679"/>
    </source>
</evidence>
<dbReference type="Proteomes" id="UP000054321">
    <property type="component" value="Unassembled WGS sequence"/>
</dbReference>
<dbReference type="InterPro" id="IPR036239">
    <property type="entry name" value="PrenylTrfase-like_sf"/>
</dbReference>
<evidence type="ECO:0000256" key="2">
    <source>
        <dbReference type="ARBA" id="ARBA00022602"/>
    </source>
</evidence>
<keyword evidence="3" id="KW-0808">Transferase</keyword>
<keyword evidence="2" id="KW-0637">Prenyltransferase</keyword>
<dbReference type="InterPro" id="IPR033964">
    <property type="entry name" value="ABBA"/>
</dbReference>
<dbReference type="AlphaFoldDB" id="A0A0C3GMG8"/>
<evidence type="ECO:0000256" key="1">
    <source>
        <dbReference type="ARBA" id="ARBA00005368"/>
    </source>
</evidence>
<dbReference type="SFLD" id="SFLDG01163">
    <property type="entry name" value="II"/>
    <property type="match status" value="1"/>
</dbReference>
<keyword evidence="6" id="KW-1185">Reference proteome</keyword>